<dbReference type="Gene3D" id="3.40.630.10">
    <property type="entry name" value="Zn peptidases"/>
    <property type="match status" value="1"/>
</dbReference>
<organism evidence="6 7">
    <name type="scientific">Fibrivirga algicola</name>
    <dbReference type="NCBI Taxonomy" id="2950420"/>
    <lineage>
        <taxon>Bacteria</taxon>
        <taxon>Pseudomonadati</taxon>
        <taxon>Bacteroidota</taxon>
        <taxon>Cytophagia</taxon>
        <taxon>Cytophagales</taxon>
        <taxon>Spirosomataceae</taxon>
        <taxon>Fibrivirga</taxon>
    </lineage>
</organism>
<dbReference type="RefSeq" id="WP_166691554.1">
    <property type="nucleotide sequence ID" value="NZ_WAEL01000002.1"/>
</dbReference>
<feature type="signal peptide" evidence="4">
    <location>
        <begin position="1"/>
        <end position="19"/>
    </location>
</feature>
<dbReference type="PANTHER" id="PTHR43270:SF8">
    <property type="entry name" value="DI- AND TRIPEPTIDASE DUG2-RELATED"/>
    <property type="match status" value="1"/>
</dbReference>
<feature type="chain" id="PRO_5045971341" evidence="4">
    <location>
        <begin position="20"/>
        <end position="509"/>
    </location>
</feature>
<dbReference type="SUPFAM" id="SSF53187">
    <property type="entry name" value="Zn-dependent exopeptidases"/>
    <property type="match status" value="1"/>
</dbReference>
<dbReference type="Gene3D" id="3.30.70.360">
    <property type="match status" value="1"/>
</dbReference>
<dbReference type="PANTHER" id="PTHR43270">
    <property type="entry name" value="BETA-ALA-HIS DIPEPTIDASE"/>
    <property type="match status" value="1"/>
</dbReference>
<evidence type="ECO:0000256" key="3">
    <source>
        <dbReference type="ARBA" id="ARBA00022801"/>
    </source>
</evidence>
<dbReference type="InterPro" id="IPR051458">
    <property type="entry name" value="Cyt/Met_Dipeptidase"/>
</dbReference>
<reference evidence="7" key="1">
    <citation type="submission" date="2019-09" db="EMBL/GenBank/DDBJ databases">
        <authorList>
            <person name="Jung D.-H."/>
        </authorList>
    </citation>
    <scope>NUCLEOTIDE SEQUENCE [LARGE SCALE GENOMIC DNA]</scope>
    <source>
        <strain evidence="7">JA-25</strain>
    </source>
</reference>
<dbReference type="Proteomes" id="UP000606008">
    <property type="component" value="Unassembled WGS sequence"/>
</dbReference>
<gene>
    <name evidence="6" type="ORF">F7231_08310</name>
</gene>
<comment type="caution">
    <text evidence="6">The sequence shown here is derived from an EMBL/GenBank/DDBJ whole genome shotgun (WGS) entry which is preliminary data.</text>
</comment>
<keyword evidence="4" id="KW-0732">Signal</keyword>
<sequence length="509" mass="56157">MNRFYCLLLSCLLAGTVQAQSELTLKTRTYRQQHERQLLDEFMGLLALPNVVYDTAGIQKTADYLAGMLKRRGIEPQRLGGKTKGVPPAIYGEVMVPGATKTVVFYAHYDGQPVNPNQWADGLKPFEPTLYSASLDAGGQPITLPKTGEAINPNWRIYGRSTSDDKAGVFAILAAYEALVQMNVKPSVNLKFFFEGEEEAGSTHLNEILERHKDKLKSDLWIICDGPVHQTGRKQVLFGVRGDINLELKVFASKRPLHSGHYGNWAPNPAMMLARLLTSMKDEDGNVLIKGFYDDVTPLTDLEKQALAKIPPVDEQLKKELGFTVAEGGGKPLADLLMRPSLNINGFASANVGKLAANVIPTSATAALDLRLVLGNDAQRQVQKVIDHVVAEGYYVTQQESITDDERAKYPRIARIVAKSGYNAQRTRMDLPIAQTVVKAVQSTVKGDIVLQPSLGGSLPLYLFDQILKTPTITVPIANHDNNQHAENENLRLQNLWDGLETYVALMRL</sequence>
<evidence type="ECO:0000259" key="5">
    <source>
        <dbReference type="Pfam" id="PF07687"/>
    </source>
</evidence>
<dbReference type="Pfam" id="PF01546">
    <property type="entry name" value="Peptidase_M20"/>
    <property type="match status" value="1"/>
</dbReference>
<dbReference type="InterPro" id="IPR011650">
    <property type="entry name" value="Peptidase_M20_dimer"/>
</dbReference>
<dbReference type="InterPro" id="IPR002933">
    <property type="entry name" value="Peptidase_M20"/>
</dbReference>
<evidence type="ECO:0000256" key="4">
    <source>
        <dbReference type="SAM" id="SignalP"/>
    </source>
</evidence>
<keyword evidence="1" id="KW-0645">Protease</keyword>
<evidence type="ECO:0000256" key="1">
    <source>
        <dbReference type="ARBA" id="ARBA00022670"/>
    </source>
</evidence>
<reference evidence="7" key="2">
    <citation type="submission" date="2023-07" db="EMBL/GenBank/DDBJ databases">
        <authorList>
            <person name="Jung D.-H."/>
        </authorList>
    </citation>
    <scope>NUCLEOTIDE SEQUENCE [LARGE SCALE GENOMIC DNA]</scope>
    <source>
        <strain evidence="7">JA-25</strain>
    </source>
</reference>
<dbReference type="EMBL" id="WAEL01000002">
    <property type="protein sequence ID" value="NID10176.1"/>
    <property type="molecule type" value="Genomic_DNA"/>
</dbReference>
<feature type="domain" description="Peptidase M20 dimerisation" evidence="5">
    <location>
        <begin position="248"/>
        <end position="391"/>
    </location>
</feature>
<keyword evidence="7" id="KW-1185">Reference proteome</keyword>
<keyword evidence="2" id="KW-0479">Metal-binding</keyword>
<protein>
    <submittedName>
        <fullName evidence="6">M20/M25/M40 family metallo-hydrolase</fullName>
    </submittedName>
</protein>
<proteinExistence type="predicted"/>
<name>A0ABX0QG39_9BACT</name>
<keyword evidence="3" id="KW-0378">Hydrolase</keyword>
<accession>A0ABX0QG39</accession>
<evidence type="ECO:0000313" key="7">
    <source>
        <dbReference type="Proteomes" id="UP000606008"/>
    </source>
</evidence>
<evidence type="ECO:0000313" key="6">
    <source>
        <dbReference type="EMBL" id="NID10176.1"/>
    </source>
</evidence>
<evidence type="ECO:0000256" key="2">
    <source>
        <dbReference type="ARBA" id="ARBA00022723"/>
    </source>
</evidence>
<dbReference type="Pfam" id="PF07687">
    <property type="entry name" value="M20_dimer"/>
    <property type="match status" value="1"/>
</dbReference>